<dbReference type="RefSeq" id="WP_129459752.1">
    <property type="nucleotide sequence ID" value="NZ_PPCV01000012.1"/>
</dbReference>
<comment type="similarity">
    <text evidence="1">Belongs to the nitronate monooxygenase family. NMO class I subfamily.</text>
</comment>
<dbReference type="PANTHER" id="PTHR42747">
    <property type="entry name" value="NITRONATE MONOOXYGENASE-RELATED"/>
    <property type="match status" value="1"/>
</dbReference>
<evidence type="ECO:0000256" key="2">
    <source>
        <dbReference type="ARBA" id="ARBA00022630"/>
    </source>
</evidence>
<evidence type="ECO:0000313" key="6">
    <source>
        <dbReference type="EMBL" id="RXW31189.1"/>
    </source>
</evidence>
<evidence type="ECO:0000256" key="1">
    <source>
        <dbReference type="ARBA" id="ARBA00009881"/>
    </source>
</evidence>
<evidence type="ECO:0000256" key="3">
    <source>
        <dbReference type="ARBA" id="ARBA00022643"/>
    </source>
</evidence>
<keyword evidence="7" id="KW-1185">Reference proteome</keyword>
<dbReference type="FunFam" id="3.20.20.70:FF:000210">
    <property type="entry name" value="2-nitropropane dioxygenase"/>
    <property type="match status" value="1"/>
</dbReference>
<reference evidence="6 7" key="1">
    <citation type="submission" date="2018-01" db="EMBL/GenBank/DDBJ databases">
        <title>Lactibacter flavus gen. nov., sp. nov., a novel bacterium of the family Propionibacteriaceae isolated from raw milk and dairy products.</title>
        <authorList>
            <person name="Wenning M."/>
            <person name="Breitenwieser F."/>
            <person name="Huptas C."/>
            <person name="von Neubeck M."/>
            <person name="Busse H.-J."/>
            <person name="Scherer S."/>
        </authorList>
    </citation>
    <scope>NUCLEOTIDE SEQUENCE [LARGE SCALE GENOMIC DNA]</scope>
    <source>
        <strain evidence="6 7">VG341</strain>
    </source>
</reference>
<dbReference type="GO" id="GO:0051213">
    <property type="term" value="F:dioxygenase activity"/>
    <property type="evidence" value="ECO:0007669"/>
    <property type="project" value="UniProtKB-KW"/>
</dbReference>
<keyword evidence="6" id="KW-0223">Dioxygenase</keyword>
<organism evidence="6 7">
    <name type="scientific">Propioniciclava flava</name>
    <dbReference type="NCBI Taxonomy" id="2072026"/>
    <lineage>
        <taxon>Bacteria</taxon>
        <taxon>Bacillati</taxon>
        <taxon>Actinomycetota</taxon>
        <taxon>Actinomycetes</taxon>
        <taxon>Propionibacteriales</taxon>
        <taxon>Propionibacteriaceae</taxon>
        <taxon>Propioniciclava</taxon>
    </lineage>
</organism>
<keyword evidence="2" id="KW-0285">Flavoprotein</keyword>
<comment type="caution">
    <text evidence="6">The sequence shown here is derived from an EMBL/GenBank/DDBJ whole genome shotgun (WGS) entry which is preliminary data.</text>
</comment>
<dbReference type="AlphaFoldDB" id="A0A4Q2EDF7"/>
<evidence type="ECO:0000256" key="5">
    <source>
        <dbReference type="ARBA" id="ARBA00023033"/>
    </source>
</evidence>
<protein>
    <submittedName>
        <fullName evidence="6">2-nitropropane dioxygenase</fullName>
    </submittedName>
</protein>
<accession>A0A4Q2EDF7</accession>
<gene>
    <name evidence="6" type="ORF">C1706_13470</name>
</gene>
<keyword evidence="4" id="KW-0560">Oxidoreductase</keyword>
<evidence type="ECO:0000313" key="7">
    <source>
        <dbReference type="Proteomes" id="UP000290624"/>
    </source>
</evidence>
<dbReference type="OrthoDB" id="9778912at2"/>
<sequence>MASKAEDRSARAAALLGRLRLPVVAAPMFLVSGPDLVVACCRAGVLGTFPALNQRTTEGFAAWLDEVEARLTSRDAPVGVNLIVHTSNPRLHADLEVVVAHQVPVVITSLGAVRDVVAAVHSYGGLVLHDVTTLRHARAAAEAGVDGLILVSAGAGGHAGTLNPFAFVASVRPWFTGLLLLAGGLSRGADVFAAQAMGADLAYLGTRFLASAEADAAPGYREMLVDAQAADIVYTPAVSSVPANFLRASLAAAGIDPDADPGAVDLSHLTRPDTVTATAWRDVWSAGQGVAAIHDIPFVADLVDRLTVEYEAARDRCAALAADVLAPGGTAAEETL</sequence>
<keyword evidence="3" id="KW-0288">FMN</keyword>
<keyword evidence="5" id="KW-0503">Monooxygenase</keyword>
<dbReference type="InterPro" id="IPR013785">
    <property type="entry name" value="Aldolase_TIM"/>
</dbReference>
<dbReference type="GO" id="GO:0018580">
    <property type="term" value="F:nitronate monooxygenase activity"/>
    <property type="evidence" value="ECO:0007669"/>
    <property type="project" value="InterPro"/>
</dbReference>
<dbReference type="InterPro" id="IPR004136">
    <property type="entry name" value="NMO"/>
</dbReference>
<dbReference type="Gene3D" id="3.20.20.70">
    <property type="entry name" value="Aldolase class I"/>
    <property type="match status" value="1"/>
</dbReference>
<proteinExistence type="inferred from homology"/>
<dbReference type="Pfam" id="PF03060">
    <property type="entry name" value="NMO"/>
    <property type="match status" value="1"/>
</dbReference>
<dbReference type="Proteomes" id="UP000290624">
    <property type="component" value="Unassembled WGS sequence"/>
</dbReference>
<evidence type="ECO:0000256" key="4">
    <source>
        <dbReference type="ARBA" id="ARBA00023002"/>
    </source>
</evidence>
<dbReference type="PANTHER" id="PTHR42747:SF4">
    <property type="entry name" value="BLR1330 PROTEIN"/>
    <property type="match status" value="1"/>
</dbReference>
<dbReference type="EMBL" id="PPCV01000012">
    <property type="protein sequence ID" value="RXW31189.1"/>
    <property type="molecule type" value="Genomic_DNA"/>
</dbReference>
<dbReference type="CDD" id="cd04730">
    <property type="entry name" value="NPD_like"/>
    <property type="match status" value="1"/>
</dbReference>
<name>A0A4Q2EDF7_9ACTN</name>
<dbReference type="SUPFAM" id="SSF51412">
    <property type="entry name" value="Inosine monophosphate dehydrogenase (IMPDH)"/>
    <property type="match status" value="1"/>
</dbReference>